<keyword evidence="5" id="KW-1185">Reference proteome</keyword>
<name>A0A6L9MHY5_9HYPH</name>
<evidence type="ECO:0000259" key="3">
    <source>
        <dbReference type="Pfam" id="PF12849"/>
    </source>
</evidence>
<dbReference type="Proteomes" id="UP000476332">
    <property type="component" value="Unassembled WGS sequence"/>
</dbReference>
<organism evidence="4 5">
    <name type="scientific">Aurantimonas aggregata</name>
    <dbReference type="NCBI Taxonomy" id="2047720"/>
    <lineage>
        <taxon>Bacteria</taxon>
        <taxon>Pseudomonadati</taxon>
        <taxon>Pseudomonadota</taxon>
        <taxon>Alphaproteobacteria</taxon>
        <taxon>Hyphomicrobiales</taxon>
        <taxon>Aurantimonadaceae</taxon>
        <taxon>Aurantimonas</taxon>
    </lineage>
</organism>
<gene>
    <name evidence="4" type="ORF">GTW51_10710</name>
</gene>
<evidence type="ECO:0000256" key="1">
    <source>
        <dbReference type="ARBA" id="ARBA00022729"/>
    </source>
</evidence>
<keyword evidence="1 2" id="KW-0732">Signal</keyword>
<dbReference type="PANTHER" id="PTHR30570:SF1">
    <property type="entry name" value="PHOSPHATE-BINDING PROTEIN PSTS"/>
    <property type="match status" value="1"/>
</dbReference>
<dbReference type="Pfam" id="PF12849">
    <property type="entry name" value="PBP_like_2"/>
    <property type="match status" value="1"/>
</dbReference>
<sequence length="344" mass="36598">MKNTLIAGLALGTALALVGHAGAQSRDQIQIVGSSTVFPYTQAVVEQFANESGMAAPVLESTGTGGGMQIFCGGVGAQTPDITGASRAMTESEWELCKTNGVTNVTEILLGYDALSLASARSGADLSVTKAQLFQALAGEVEVDGEIVPNPYENWSQIDSSLPDQPILVYGPPPTSGTRDAWVELVMEEGCEAFPAIEALEDDRKEEVCQRMRTDGPFVEAGENDNLIVQRLTSDDNAVGIFGYSFLFENQDTLKGAAIDGVQPSEETVASGEYAVSRPLFIYIKNDHRQAIPGLEEFVAEYVSDEALATGGYLEERGLVPLSEEELKKVQETATAGTAMENPS</sequence>
<dbReference type="RefSeq" id="WP_163043916.1">
    <property type="nucleotide sequence ID" value="NZ_JAAAMJ010000006.1"/>
</dbReference>
<dbReference type="Gene3D" id="3.40.190.10">
    <property type="entry name" value="Periplasmic binding protein-like II"/>
    <property type="match status" value="2"/>
</dbReference>
<dbReference type="InterPro" id="IPR050811">
    <property type="entry name" value="Phosphate_ABC_transporter"/>
</dbReference>
<evidence type="ECO:0000313" key="5">
    <source>
        <dbReference type="Proteomes" id="UP000476332"/>
    </source>
</evidence>
<reference evidence="4 5" key="1">
    <citation type="submission" date="2020-01" db="EMBL/GenBank/DDBJ databases">
        <title>Genomes of bacteria type strains.</title>
        <authorList>
            <person name="Chen J."/>
            <person name="Zhu S."/>
            <person name="Chen J."/>
        </authorList>
    </citation>
    <scope>NUCLEOTIDE SEQUENCE [LARGE SCALE GENOMIC DNA]</scope>
    <source>
        <strain evidence="4 5">KCTC 52919</strain>
    </source>
</reference>
<dbReference type="SUPFAM" id="SSF53850">
    <property type="entry name" value="Periplasmic binding protein-like II"/>
    <property type="match status" value="1"/>
</dbReference>
<accession>A0A6L9MHY5</accession>
<dbReference type="InterPro" id="IPR024370">
    <property type="entry name" value="PBP_domain"/>
</dbReference>
<evidence type="ECO:0000313" key="4">
    <source>
        <dbReference type="EMBL" id="NDV87172.1"/>
    </source>
</evidence>
<dbReference type="EMBL" id="JAAAMJ010000006">
    <property type="protein sequence ID" value="NDV87172.1"/>
    <property type="molecule type" value="Genomic_DNA"/>
</dbReference>
<comment type="caution">
    <text evidence="4">The sequence shown here is derived from an EMBL/GenBank/DDBJ whole genome shotgun (WGS) entry which is preliminary data.</text>
</comment>
<feature type="signal peptide" evidence="2">
    <location>
        <begin position="1"/>
        <end position="23"/>
    </location>
</feature>
<dbReference type="AlphaFoldDB" id="A0A6L9MHY5"/>
<dbReference type="PANTHER" id="PTHR30570">
    <property type="entry name" value="PERIPLASMIC PHOSPHATE BINDING COMPONENT OF PHOSPHATE ABC TRANSPORTER"/>
    <property type="match status" value="1"/>
</dbReference>
<evidence type="ECO:0000256" key="2">
    <source>
        <dbReference type="SAM" id="SignalP"/>
    </source>
</evidence>
<feature type="domain" description="PBP" evidence="3">
    <location>
        <begin position="20"/>
        <end position="306"/>
    </location>
</feature>
<feature type="chain" id="PRO_5027088926" evidence="2">
    <location>
        <begin position="24"/>
        <end position="344"/>
    </location>
</feature>
<proteinExistence type="predicted"/>
<protein>
    <submittedName>
        <fullName evidence="4">Phosphate ABC transporter substrate-binding protein</fullName>
    </submittedName>
</protein>